<dbReference type="Proteomes" id="UP000186817">
    <property type="component" value="Unassembled WGS sequence"/>
</dbReference>
<comment type="caution">
    <text evidence="4">The sequence shown here is derived from an EMBL/GenBank/DDBJ whole genome shotgun (WGS) entry which is preliminary data.</text>
</comment>
<feature type="transmembrane region" description="Helical" evidence="2">
    <location>
        <begin position="1090"/>
        <end position="1115"/>
    </location>
</feature>
<feature type="region of interest" description="Disordered" evidence="1">
    <location>
        <begin position="1192"/>
        <end position="1221"/>
    </location>
</feature>
<feature type="transmembrane region" description="Helical" evidence="2">
    <location>
        <begin position="887"/>
        <end position="913"/>
    </location>
</feature>
<dbReference type="Gene3D" id="3.40.50.1820">
    <property type="entry name" value="alpha/beta hydrolase"/>
    <property type="match status" value="1"/>
</dbReference>
<keyword evidence="2" id="KW-1133">Transmembrane helix</keyword>
<dbReference type="OrthoDB" id="427696at2759"/>
<feature type="compositionally biased region" description="Acidic residues" evidence="1">
    <location>
        <begin position="1206"/>
        <end position="1221"/>
    </location>
</feature>
<organism evidence="4 5">
    <name type="scientific">Symbiodinium microadriaticum</name>
    <name type="common">Dinoflagellate</name>
    <name type="synonym">Zooxanthella microadriatica</name>
    <dbReference type="NCBI Taxonomy" id="2951"/>
    <lineage>
        <taxon>Eukaryota</taxon>
        <taxon>Sar</taxon>
        <taxon>Alveolata</taxon>
        <taxon>Dinophyceae</taxon>
        <taxon>Suessiales</taxon>
        <taxon>Symbiodiniaceae</taxon>
        <taxon>Symbiodinium</taxon>
    </lineage>
</organism>
<feature type="transmembrane region" description="Helical" evidence="2">
    <location>
        <begin position="934"/>
        <end position="959"/>
    </location>
</feature>
<feature type="signal peptide" evidence="3">
    <location>
        <begin position="1"/>
        <end position="19"/>
    </location>
</feature>
<evidence type="ECO:0000313" key="5">
    <source>
        <dbReference type="Proteomes" id="UP000186817"/>
    </source>
</evidence>
<feature type="transmembrane region" description="Helical" evidence="2">
    <location>
        <begin position="723"/>
        <end position="741"/>
    </location>
</feature>
<accession>A0A1Q9CLC8</accession>
<dbReference type="EMBL" id="LSRX01001098">
    <property type="protein sequence ID" value="OLP83715.1"/>
    <property type="molecule type" value="Genomic_DNA"/>
</dbReference>
<feature type="compositionally biased region" description="Polar residues" evidence="1">
    <location>
        <begin position="1194"/>
        <end position="1205"/>
    </location>
</feature>
<keyword evidence="2" id="KW-0812">Transmembrane</keyword>
<gene>
    <name evidence="4" type="ORF">AK812_SmicGene35498</name>
</gene>
<dbReference type="AlphaFoldDB" id="A0A1Q9CLC8"/>
<keyword evidence="3" id="KW-0732">Signal</keyword>
<name>A0A1Q9CLC8_SYMMI</name>
<dbReference type="SUPFAM" id="SSF53474">
    <property type="entry name" value="alpha/beta-Hydrolases"/>
    <property type="match status" value="1"/>
</dbReference>
<evidence type="ECO:0000256" key="3">
    <source>
        <dbReference type="SAM" id="SignalP"/>
    </source>
</evidence>
<proteinExistence type="predicted"/>
<keyword evidence="2" id="KW-0472">Membrane</keyword>
<feature type="chain" id="PRO_5012728786" description="Fungal lipase-like domain-containing protein" evidence="3">
    <location>
        <begin position="20"/>
        <end position="1221"/>
    </location>
</feature>
<sequence>MRLFLRFLTLVVRLSTARSQSYPPYGEAEDDILEEHALNTQLLQVSHALHRGPISGDFWDLKAILTDSPPGAFLSRMGVLVQAVSLTYNTSRPLDNNSTSTGSAGEAGFSVDGVKWERLREFDRDPTPGGVFARVFVDRQSKAGVVVFKGICTNPHLEQCQIDQCYLIRIQNYGLLSPIVARLGGFSPEACAQHQQHLDYTAQANQFIHQVQIALPEYQLLLTGHSLGGMLAIATAAQQPNLLKALTFAPTPFNVVMKQELNFSQEQIRALPVNELVATCDPYDCGINAVYAQQARAGSETCLYLHTEEPAPCQGLVLPYGSTTWREQVSNSPNSTNITAAIPELLCKGSAHRWRRYVDVVLRRNSQGRPANLPVCSTDFSVLETALQTARAGGCACRMSGLANHAAMSAVAEKSETNVVQVQRAGQAEVMPIYMLPYREVRQHLVLDSYSPFLGNAILVSVSLWNQGRRSSLLDAGLYQLLRVVPVPYFARYDCGQEEAMLSAPRRFVVSFAGSIKDKPPYFVFRERTHLGCRQQCCSTMWPQRHGLVAALAVVFLPSSTGQALPAITEDEAKDLIEKMKAMEANRTAHEESELMDRVMGLVIGDASLVRLHDTVPDESENCTWPDCAAYCAPCAKTNRYWTCLGATTKCQENSECVLGACFAEPGFCYADAYPQVAKCFMGGVPKRPQFHNNLILRLGAAPPVPLPTDPFEKWSHWARSCLFMPIVFIFVTIWIAYKTCWVIDCSAGDECEWLPERRRSIVCLTVVCMLLFALLQLLRFLSVRKEISTIAERVEHLEDSMKHLGSMAGKLLHAERSYNASLVAIPETCGNHNPLATHLVELLASTLQVQFNEVDTILLLVRESFTTSEVLLDKVREIVKHTGWKIIYYPFIPSFILIGGVFAILATACYIWNQPKLLYAPRMQLALKSFAPIIVMFMLAAGMFGAGAFFLSVIVSGYCLQVDDNMVQALQRLDVSEMVHEKYKVDSILQHMGAYYIYGTNVNPLATLVANFEAALYSVLRFYSLISWVVDAGALTCPGLSKISPEPLVHSFLNSTHTAYDFFHAKNIWPYYHQIVHVSICAHSPWSNMLFVLMAMLVGFGFCPAIAIAISNHLKRIGFELRRRDSKLLQLRDQGEDLRQIDESGIAIEHRLDRLDARGQVTVLDSVMSSRPAEVQKELRDLGWRELRMEGISSESRAQAGNGNQDEDDDEDEDETDDSQ</sequence>
<reference evidence="4 5" key="1">
    <citation type="submission" date="2016-02" db="EMBL/GenBank/DDBJ databases">
        <title>Genome analysis of coral dinoflagellate symbionts highlights evolutionary adaptations to a symbiotic lifestyle.</title>
        <authorList>
            <person name="Aranda M."/>
            <person name="Li Y."/>
            <person name="Liew Y.J."/>
            <person name="Baumgarten S."/>
            <person name="Simakov O."/>
            <person name="Wilson M."/>
            <person name="Piel J."/>
            <person name="Ashoor H."/>
            <person name="Bougouffa S."/>
            <person name="Bajic V.B."/>
            <person name="Ryu T."/>
            <person name="Ravasi T."/>
            <person name="Bayer T."/>
            <person name="Micklem G."/>
            <person name="Kim H."/>
            <person name="Bhak J."/>
            <person name="Lajeunesse T.C."/>
            <person name="Voolstra C.R."/>
        </authorList>
    </citation>
    <scope>NUCLEOTIDE SEQUENCE [LARGE SCALE GENOMIC DNA]</scope>
    <source>
        <strain evidence="4 5">CCMP2467</strain>
    </source>
</reference>
<evidence type="ECO:0008006" key="6">
    <source>
        <dbReference type="Google" id="ProtNLM"/>
    </source>
</evidence>
<feature type="transmembrane region" description="Helical" evidence="2">
    <location>
        <begin position="762"/>
        <end position="782"/>
    </location>
</feature>
<evidence type="ECO:0000256" key="2">
    <source>
        <dbReference type="SAM" id="Phobius"/>
    </source>
</evidence>
<evidence type="ECO:0000256" key="1">
    <source>
        <dbReference type="SAM" id="MobiDB-lite"/>
    </source>
</evidence>
<protein>
    <recommendedName>
        <fullName evidence="6">Fungal lipase-like domain-containing protein</fullName>
    </recommendedName>
</protein>
<dbReference type="InterPro" id="IPR029058">
    <property type="entry name" value="AB_hydrolase_fold"/>
</dbReference>
<keyword evidence="5" id="KW-1185">Reference proteome</keyword>
<evidence type="ECO:0000313" key="4">
    <source>
        <dbReference type="EMBL" id="OLP83715.1"/>
    </source>
</evidence>